<organism evidence="3 4">
    <name type="scientific">Nocardioides aquiterrae</name>
    <dbReference type="NCBI Taxonomy" id="203799"/>
    <lineage>
        <taxon>Bacteria</taxon>
        <taxon>Bacillati</taxon>
        <taxon>Actinomycetota</taxon>
        <taxon>Actinomycetes</taxon>
        <taxon>Propionibacteriales</taxon>
        <taxon>Nocardioidaceae</taxon>
        <taxon>Nocardioides</taxon>
    </lineage>
</organism>
<name>A0ABN1UHV9_9ACTN</name>
<dbReference type="EMBL" id="BAAAJE010000018">
    <property type="protein sequence ID" value="GAA1152564.1"/>
    <property type="molecule type" value="Genomic_DNA"/>
</dbReference>
<sequence>MSLADRLAAARESAGHELVEPTPLTERMSQLGKQDRIEEIKGTVHAELLQQLGPQLYDADMDHDELAERVHAVLAEVLGAQEKPLSHRDRARATQEITDDILGYGPIEPFLRDPTVSEVMVNGAHQIWLERDGRLETTAARFVDEAHLRRTIDKIVSRVGRRVDESSPMVDARLPDGSRVNAVIPPLAVDGSALTIRKFAADPLTAEDLVANGTLSPGAHDFLAACVRARLNVIVSGSTGAGKTTTLNVLSSFIPADERIVTIEDAAELQLKQDHVVRLESRPANIEGRGEVDTRDLVRNALRMRPDRIVVGEVRDASALDMLQAMNTGHDGSICTVHSNGPRDTLARIETMVLMAGMDLPMRAIREQMASAIDLIVHQTRFKDGSRRVTHVTEVERMEGDVITLQDVFVLDRPGGDLVPSGLRPKVVEKLEYAGVVVDPALFVPGRRA</sequence>
<evidence type="ECO:0000259" key="2">
    <source>
        <dbReference type="PROSITE" id="PS00662"/>
    </source>
</evidence>
<feature type="domain" description="Bacterial type II secretion system protein E" evidence="2">
    <location>
        <begin position="302"/>
        <end position="316"/>
    </location>
</feature>
<accession>A0ABN1UHV9</accession>
<dbReference type="RefSeq" id="WP_343908794.1">
    <property type="nucleotide sequence ID" value="NZ_BAAAJE010000018.1"/>
</dbReference>
<dbReference type="PANTHER" id="PTHR30486:SF15">
    <property type="entry name" value="TYPE II_IV SECRETION SYSTEM ATPASE"/>
    <property type="match status" value="1"/>
</dbReference>
<reference evidence="3 4" key="1">
    <citation type="journal article" date="2019" name="Int. J. Syst. Evol. Microbiol.">
        <title>The Global Catalogue of Microorganisms (GCM) 10K type strain sequencing project: providing services to taxonomists for standard genome sequencing and annotation.</title>
        <authorList>
            <consortium name="The Broad Institute Genomics Platform"/>
            <consortium name="The Broad Institute Genome Sequencing Center for Infectious Disease"/>
            <person name="Wu L."/>
            <person name="Ma J."/>
        </authorList>
    </citation>
    <scope>NUCLEOTIDE SEQUENCE [LARGE SCALE GENOMIC DNA]</scope>
    <source>
        <strain evidence="3 4">JCM 11813</strain>
    </source>
</reference>
<gene>
    <name evidence="3" type="ORF">GCM10009606_33870</name>
</gene>
<comment type="similarity">
    <text evidence="1">Belongs to the GSP E family.</text>
</comment>
<dbReference type="SUPFAM" id="SSF52540">
    <property type="entry name" value="P-loop containing nucleoside triphosphate hydrolases"/>
    <property type="match status" value="1"/>
</dbReference>
<dbReference type="Gene3D" id="3.30.450.380">
    <property type="match status" value="1"/>
</dbReference>
<keyword evidence="4" id="KW-1185">Reference proteome</keyword>
<dbReference type="PROSITE" id="PS00662">
    <property type="entry name" value="T2SP_E"/>
    <property type="match status" value="1"/>
</dbReference>
<proteinExistence type="inferred from homology"/>
<dbReference type="Gene3D" id="3.40.50.300">
    <property type="entry name" value="P-loop containing nucleotide triphosphate hydrolases"/>
    <property type="match status" value="1"/>
</dbReference>
<dbReference type="Proteomes" id="UP001499979">
    <property type="component" value="Unassembled WGS sequence"/>
</dbReference>
<evidence type="ECO:0000313" key="4">
    <source>
        <dbReference type="Proteomes" id="UP001499979"/>
    </source>
</evidence>
<evidence type="ECO:0000256" key="1">
    <source>
        <dbReference type="ARBA" id="ARBA00006611"/>
    </source>
</evidence>
<comment type="caution">
    <text evidence="3">The sequence shown here is derived from an EMBL/GenBank/DDBJ whole genome shotgun (WGS) entry which is preliminary data.</text>
</comment>
<dbReference type="InterPro" id="IPR001482">
    <property type="entry name" value="T2SS/T4SS_dom"/>
</dbReference>
<dbReference type="CDD" id="cd01130">
    <property type="entry name" value="VirB11-like_ATPase"/>
    <property type="match status" value="1"/>
</dbReference>
<protein>
    <submittedName>
        <fullName evidence="3">CpaF family protein</fullName>
    </submittedName>
</protein>
<evidence type="ECO:0000313" key="3">
    <source>
        <dbReference type="EMBL" id="GAA1152564.1"/>
    </source>
</evidence>
<dbReference type="InterPro" id="IPR050921">
    <property type="entry name" value="T4SS_GSP_E_ATPase"/>
</dbReference>
<dbReference type="InterPro" id="IPR027417">
    <property type="entry name" value="P-loop_NTPase"/>
</dbReference>
<dbReference type="Pfam" id="PF00437">
    <property type="entry name" value="T2SSE"/>
    <property type="match status" value="1"/>
</dbReference>
<dbReference type="PANTHER" id="PTHR30486">
    <property type="entry name" value="TWITCHING MOTILITY PROTEIN PILT"/>
    <property type="match status" value="1"/>
</dbReference>